<evidence type="ECO:0000256" key="1">
    <source>
        <dbReference type="ARBA" id="ARBA00004167"/>
    </source>
</evidence>
<dbReference type="GO" id="GO:0006412">
    <property type="term" value="P:translation"/>
    <property type="evidence" value="ECO:0007669"/>
    <property type="project" value="InterPro"/>
</dbReference>
<dbReference type="STRING" id="246437.L8XZ62"/>
<dbReference type="InterPro" id="IPR047297">
    <property type="entry name" value="FXYD_motif"/>
</dbReference>
<evidence type="ECO:0000256" key="5">
    <source>
        <dbReference type="ARBA" id="ARBA00022692"/>
    </source>
</evidence>
<dbReference type="Gene3D" id="3.30.70.330">
    <property type="match status" value="1"/>
</dbReference>
<dbReference type="AlphaFoldDB" id="L8XZ62"/>
<dbReference type="SUPFAM" id="SSF54189">
    <property type="entry name" value="Ribosomal proteins S24e, L23 and L15e"/>
    <property type="match status" value="1"/>
</dbReference>
<dbReference type="Pfam" id="PF00276">
    <property type="entry name" value="Ribosomal_L23"/>
    <property type="match status" value="1"/>
</dbReference>
<evidence type="ECO:0000256" key="10">
    <source>
        <dbReference type="RuleBase" id="RU364131"/>
    </source>
</evidence>
<dbReference type="InterPro" id="IPR000272">
    <property type="entry name" value="Ion-transport_regulator_FXYD"/>
</dbReference>
<evidence type="ECO:0000256" key="7">
    <source>
        <dbReference type="ARBA" id="ARBA00023065"/>
    </source>
</evidence>
<dbReference type="InParanoid" id="L8XZ62"/>
<gene>
    <name evidence="12" type="ORF">TREES_T100004865</name>
</gene>
<keyword evidence="13" id="KW-1185">Reference proteome</keyword>
<feature type="compositionally biased region" description="Low complexity" evidence="11">
    <location>
        <begin position="34"/>
        <end position="47"/>
    </location>
</feature>
<reference evidence="13" key="2">
    <citation type="journal article" date="2013" name="Nat. Commun.">
        <title>Genome of the Chinese tree shrew.</title>
        <authorList>
            <person name="Fan Y."/>
            <person name="Huang Z.Y."/>
            <person name="Cao C.C."/>
            <person name="Chen C.S."/>
            <person name="Chen Y.X."/>
            <person name="Fan D.D."/>
            <person name="He J."/>
            <person name="Hou H.L."/>
            <person name="Hu L."/>
            <person name="Hu X.T."/>
            <person name="Jiang X.T."/>
            <person name="Lai R."/>
            <person name="Lang Y.S."/>
            <person name="Liang B."/>
            <person name="Liao S.G."/>
            <person name="Mu D."/>
            <person name="Ma Y.Y."/>
            <person name="Niu Y.Y."/>
            <person name="Sun X.Q."/>
            <person name="Xia J.Q."/>
            <person name="Xiao J."/>
            <person name="Xiong Z.Q."/>
            <person name="Xu L."/>
            <person name="Yang L."/>
            <person name="Zhang Y."/>
            <person name="Zhao W."/>
            <person name="Zhao X.D."/>
            <person name="Zheng Y.T."/>
            <person name="Zhou J.M."/>
            <person name="Zhu Y.B."/>
            <person name="Zhang G.J."/>
            <person name="Wang J."/>
            <person name="Yao Y.G."/>
        </authorList>
    </citation>
    <scope>NUCLEOTIDE SEQUENCE [LARGE SCALE GENOMIC DNA]</scope>
</reference>
<comment type="similarity">
    <text evidence="3">Belongs to the universal ribosomal protein uL23 family.</text>
</comment>
<evidence type="ECO:0000256" key="3">
    <source>
        <dbReference type="ARBA" id="ARBA00006700"/>
    </source>
</evidence>
<dbReference type="GO" id="GO:0016020">
    <property type="term" value="C:membrane"/>
    <property type="evidence" value="ECO:0007669"/>
    <property type="project" value="UniProtKB-SubCell"/>
</dbReference>
<evidence type="ECO:0000313" key="13">
    <source>
        <dbReference type="Proteomes" id="UP000011518"/>
    </source>
</evidence>
<evidence type="ECO:0000256" key="8">
    <source>
        <dbReference type="ARBA" id="ARBA00023136"/>
    </source>
</evidence>
<evidence type="ECO:0000256" key="11">
    <source>
        <dbReference type="SAM" id="MobiDB-lite"/>
    </source>
</evidence>
<reference evidence="13" key="1">
    <citation type="submission" date="2012-07" db="EMBL/GenBank/DDBJ databases">
        <title>Genome of the Chinese tree shrew, a rising model animal genetically related to primates.</title>
        <authorList>
            <person name="Zhang G."/>
            <person name="Fan Y."/>
            <person name="Yao Y."/>
            <person name="Huang Z."/>
        </authorList>
    </citation>
    <scope>NUCLEOTIDE SEQUENCE [LARGE SCALE GENOMIC DNA]</scope>
</reference>
<feature type="region of interest" description="Disordered" evidence="11">
    <location>
        <begin position="1"/>
        <end position="72"/>
    </location>
</feature>
<dbReference type="Gene3D" id="1.20.5.780">
    <property type="entry name" value="Single helix bin"/>
    <property type="match status" value="1"/>
</dbReference>
<dbReference type="Proteomes" id="UP000011518">
    <property type="component" value="Unassembled WGS sequence"/>
</dbReference>
<dbReference type="CDD" id="cd20323">
    <property type="entry name" value="FXYD_FXYD5"/>
    <property type="match status" value="1"/>
</dbReference>
<dbReference type="InterPro" id="IPR012678">
    <property type="entry name" value="Ribosomal_uL23/eL15/eS24_sf"/>
</dbReference>
<dbReference type="EMBL" id="KB370713">
    <property type="protein sequence ID" value="ELV09353.1"/>
    <property type="molecule type" value="Genomic_DNA"/>
</dbReference>
<proteinExistence type="inferred from homology"/>
<keyword evidence="6 12" id="KW-0689">Ribosomal protein</keyword>
<comment type="similarity">
    <text evidence="2 10">Belongs to the FXYD family.</text>
</comment>
<dbReference type="GO" id="GO:0003735">
    <property type="term" value="F:structural constituent of ribosome"/>
    <property type="evidence" value="ECO:0007669"/>
    <property type="project" value="InterPro"/>
</dbReference>
<dbReference type="InterPro" id="IPR013025">
    <property type="entry name" value="Ribosomal_uL23-like"/>
</dbReference>
<evidence type="ECO:0000256" key="9">
    <source>
        <dbReference type="ARBA" id="ARBA00023274"/>
    </source>
</evidence>
<protein>
    <recommendedName>
        <fullName evidence="10">FXYD domain-containing ion transport regulator</fullName>
    </recommendedName>
</protein>
<keyword evidence="9" id="KW-0687">Ribonucleoprotein</keyword>
<name>L8XZ62_TUPCH</name>
<dbReference type="GO" id="GO:0099106">
    <property type="term" value="F:ion channel regulator activity"/>
    <property type="evidence" value="ECO:0007669"/>
    <property type="project" value="InterPro"/>
</dbReference>
<keyword evidence="4 10" id="KW-0813">Transport</keyword>
<evidence type="ECO:0000256" key="4">
    <source>
        <dbReference type="ARBA" id="ARBA00022448"/>
    </source>
</evidence>
<accession>L8XZ62</accession>
<dbReference type="Pfam" id="PF02038">
    <property type="entry name" value="ATP1G1_PLM_MAT8"/>
    <property type="match status" value="1"/>
</dbReference>
<comment type="subcellular location">
    <subcellularLocation>
        <location evidence="1">Membrane</location>
        <topology evidence="1">Single-pass membrane protein</topology>
    </subcellularLocation>
</comment>
<keyword evidence="8" id="KW-0472">Membrane</keyword>
<dbReference type="PANTHER" id="PTHR11620">
    <property type="entry name" value="60S RIBOSOMAL PROTEIN L23A"/>
    <property type="match status" value="1"/>
</dbReference>
<dbReference type="GO" id="GO:0044391">
    <property type="term" value="C:ribosomal subunit"/>
    <property type="evidence" value="ECO:0007669"/>
    <property type="project" value="UniProtKB-ARBA"/>
</dbReference>
<keyword evidence="5" id="KW-0812">Transmembrane</keyword>
<dbReference type="GO" id="GO:0006811">
    <property type="term" value="P:monoatomic ion transport"/>
    <property type="evidence" value="ECO:0007669"/>
    <property type="project" value="UniProtKB-KW"/>
</dbReference>
<dbReference type="PROSITE" id="PS01310">
    <property type="entry name" value="FXYD"/>
    <property type="match status" value="1"/>
</dbReference>
<dbReference type="InterPro" id="IPR012677">
    <property type="entry name" value="Nucleotide-bd_a/b_plait_sf"/>
</dbReference>
<sequence>MASVGLRAQVQTPGPVSPEPKSNPETSTQHADETTQNQTETLTQQPTRTDALLTTDPGTSTSRKEGTDEDNPFLYDIDTLRKRGLLVAAVLFITGIAILTSENQDWSTPRRNKLDHYAIKFPLTTESTVKKIEDNNTFVFFVDVKANKHQITQAVRNLYDIDVAKVNTLIRPDGEKKAYV</sequence>
<evidence type="ECO:0000256" key="6">
    <source>
        <dbReference type="ARBA" id="ARBA00022980"/>
    </source>
</evidence>
<keyword evidence="7 10" id="KW-0406">Ion transport</keyword>
<evidence type="ECO:0000256" key="2">
    <source>
        <dbReference type="ARBA" id="ARBA00005948"/>
    </source>
</evidence>
<dbReference type="GO" id="GO:0043269">
    <property type="term" value="P:regulation of monoatomic ion transport"/>
    <property type="evidence" value="ECO:0007669"/>
    <property type="project" value="InterPro"/>
</dbReference>
<organism evidence="12 13">
    <name type="scientific">Tupaia chinensis</name>
    <name type="common">Chinese tree shrew</name>
    <name type="synonym">Tupaia belangeri chinensis</name>
    <dbReference type="NCBI Taxonomy" id="246437"/>
    <lineage>
        <taxon>Eukaryota</taxon>
        <taxon>Metazoa</taxon>
        <taxon>Chordata</taxon>
        <taxon>Craniata</taxon>
        <taxon>Vertebrata</taxon>
        <taxon>Euteleostomi</taxon>
        <taxon>Mammalia</taxon>
        <taxon>Eutheria</taxon>
        <taxon>Euarchontoglires</taxon>
        <taxon>Scandentia</taxon>
        <taxon>Tupaiidae</taxon>
        <taxon>Tupaia</taxon>
    </lineage>
</organism>
<evidence type="ECO:0000313" key="12">
    <source>
        <dbReference type="EMBL" id="ELV09353.1"/>
    </source>
</evidence>